<sequence length="284" mass="30153">MDQDGAGAGGSDDDAFVVLRPQTPGRFVFASPHSGTVYPPGMGADPALSGASLHSAEDALVDRLIAPGVDLGATVVLARLGRAWVDLNRDPADLDPVLIEGVADGPISARTAAGYGVIPRLTGDGRPLYDRRLTLDEARGRIARTHAPYHQALTDRMEAARARHGEAVLVDWHSMPARATQGAGGARGPDVVLGDRHGSSCSAELTRRLRRAFEALGWRVALNQPYAGGWTTQSWGRPSEGFHAVQIELNRALYFDEAARSPGPGWSRTEKGVARVIADLLDGT</sequence>
<keyword evidence="2" id="KW-1185">Reference proteome</keyword>
<name>A0ABQ6BGP8_9CAUL</name>
<organism evidence="1 2">
    <name type="scientific">Brevundimonas denitrificans</name>
    <dbReference type="NCBI Taxonomy" id="1443434"/>
    <lineage>
        <taxon>Bacteria</taxon>
        <taxon>Pseudomonadati</taxon>
        <taxon>Pseudomonadota</taxon>
        <taxon>Alphaproteobacteria</taxon>
        <taxon>Caulobacterales</taxon>
        <taxon>Caulobacteraceae</taxon>
        <taxon>Brevundimonas</taxon>
    </lineage>
</organism>
<gene>
    <name evidence="1" type="ORF">GCM10007859_08630</name>
</gene>
<evidence type="ECO:0000313" key="1">
    <source>
        <dbReference type="EMBL" id="GLS00854.1"/>
    </source>
</evidence>
<dbReference type="SUPFAM" id="SSF53187">
    <property type="entry name" value="Zn-dependent exopeptidases"/>
    <property type="match status" value="1"/>
</dbReference>
<evidence type="ECO:0000313" key="2">
    <source>
        <dbReference type="Proteomes" id="UP001156921"/>
    </source>
</evidence>
<dbReference type="EMBL" id="BSOY01000012">
    <property type="protein sequence ID" value="GLS00854.1"/>
    <property type="molecule type" value="Genomic_DNA"/>
</dbReference>
<proteinExistence type="predicted"/>
<reference evidence="2" key="1">
    <citation type="journal article" date="2019" name="Int. J. Syst. Evol. Microbiol.">
        <title>The Global Catalogue of Microorganisms (GCM) 10K type strain sequencing project: providing services to taxonomists for standard genome sequencing and annotation.</title>
        <authorList>
            <consortium name="The Broad Institute Genomics Platform"/>
            <consortium name="The Broad Institute Genome Sequencing Center for Infectious Disease"/>
            <person name="Wu L."/>
            <person name="Ma J."/>
        </authorList>
    </citation>
    <scope>NUCLEOTIDE SEQUENCE [LARGE SCALE GENOMIC DNA]</scope>
    <source>
        <strain evidence="2">NBRC 110107</strain>
    </source>
</reference>
<comment type="caution">
    <text evidence="1">The sequence shown here is derived from an EMBL/GenBank/DDBJ whole genome shotgun (WGS) entry which is preliminary data.</text>
</comment>
<protein>
    <submittedName>
        <fullName evidence="1">N-formylglutamate deformylase</fullName>
    </submittedName>
</protein>
<dbReference type="Gene3D" id="3.40.630.40">
    <property type="entry name" value="Zn-dependent exopeptidases"/>
    <property type="match status" value="1"/>
</dbReference>
<dbReference type="Pfam" id="PF05013">
    <property type="entry name" value="FGase"/>
    <property type="match status" value="1"/>
</dbReference>
<accession>A0ABQ6BGP8</accession>
<dbReference type="InterPro" id="IPR007709">
    <property type="entry name" value="N-FG_amidohydro"/>
</dbReference>
<dbReference type="Proteomes" id="UP001156921">
    <property type="component" value="Unassembled WGS sequence"/>
</dbReference>